<keyword evidence="3" id="KW-1185">Reference proteome</keyword>
<evidence type="ECO:0000313" key="3">
    <source>
        <dbReference type="Proteomes" id="UP001066276"/>
    </source>
</evidence>
<proteinExistence type="predicted"/>
<evidence type="ECO:0000313" key="2">
    <source>
        <dbReference type="EMBL" id="KAJ1146660.1"/>
    </source>
</evidence>
<feature type="region of interest" description="Disordered" evidence="1">
    <location>
        <begin position="50"/>
        <end position="99"/>
    </location>
</feature>
<comment type="caution">
    <text evidence="2">The sequence shown here is derived from an EMBL/GenBank/DDBJ whole genome shotgun (WGS) entry which is preliminary data.</text>
</comment>
<accession>A0AAV7R7H0</accession>
<evidence type="ECO:0000256" key="1">
    <source>
        <dbReference type="SAM" id="MobiDB-lite"/>
    </source>
</evidence>
<dbReference type="AlphaFoldDB" id="A0AAV7R7H0"/>
<dbReference type="Proteomes" id="UP001066276">
    <property type="component" value="Chromosome 6"/>
</dbReference>
<sequence length="129" mass="14590">MLRRWEADCLNALGRLVLFLARRLRDDHAEEKTLVVLGWASHAASKEERLHPYRNNDYRSASLNDSPTPVLDKNKTNLQASLEDSQNGLDSDPDMTIHSTSDQTHLSIAADKLQAHPSVCFDRSYTWTG</sequence>
<protein>
    <submittedName>
        <fullName evidence="2">Uncharacterized protein</fullName>
    </submittedName>
</protein>
<organism evidence="2 3">
    <name type="scientific">Pleurodeles waltl</name>
    <name type="common">Iberian ribbed newt</name>
    <dbReference type="NCBI Taxonomy" id="8319"/>
    <lineage>
        <taxon>Eukaryota</taxon>
        <taxon>Metazoa</taxon>
        <taxon>Chordata</taxon>
        <taxon>Craniata</taxon>
        <taxon>Vertebrata</taxon>
        <taxon>Euteleostomi</taxon>
        <taxon>Amphibia</taxon>
        <taxon>Batrachia</taxon>
        <taxon>Caudata</taxon>
        <taxon>Salamandroidea</taxon>
        <taxon>Salamandridae</taxon>
        <taxon>Pleurodelinae</taxon>
        <taxon>Pleurodeles</taxon>
    </lineage>
</organism>
<feature type="compositionally biased region" description="Polar residues" evidence="1">
    <location>
        <begin position="76"/>
        <end position="89"/>
    </location>
</feature>
<dbReference type="EMBL" id="JANPWB010000010">
    <property type="protein sequence ID" value="KAJ1146660.1"/>
    <property type="molecule type" value="Genomic_DNA"/>
</dbReference>
<name>A0AAV7R7H0_PLEWA</name>
<gene>
    <name evidence="2" type="ORF">NDU88_012924</name>
</gene>
<reference evidence="2" key="1">
    <citation type="journal article" date="2022" name="bioRxiv">
        <title>Sequencing and chromosome-scale assembly of the giantPleurodeles waltlgenome.</title>
        <authorList>
            <person name="Brown T."/>
            <person name="Elewa A."/>
            <person name="Iarovenko S."/>
            <person name="Subramanian E."/>
            <person name="Araus A.J."/>
            <person name="Petzold A."/>
            <person name="Susuki M."/>
            <person name="Suzuki K.-i.T."/>
            <person name="Hayashi T."/>
            <person name="Toyoda A."/>
            <person name="Oliveira C."/>
            <person name="Osipova E."/>
            <person name="Leigh N.D."/>
            <person name="Simon A."/>
            <person name="Yun M.H."/>
        </authorList>
    </citation>
    <scope>NUCLEOTIDE SEQUENCE</scope>
    <source>
        <strain evidence="2">20211129_DDA</strain>
        <tissue evidence="2">Liver</tissue>
    </source>
</reference>
<feature type="compositionally biased region" description="Polar residues" evidence="1">
    <location>
        <begin position="58"/>
        <end position="67"/>
    </location>
</feature>